<dbReference type="CDD" id="cd18731">
    <property type="entry name" value="PIN_NgFitB-like"/>
    <property type="match status" value="1"/>
</dbReference>
<name>A0A317NPZ7_9NOCA</name>
<keyword evidence="5 8" id="KW-0378">Hydrolase</keyword>
<dbReference type="GO" id="GO:0090729">
    <property type="term" value="F:toxin activity"/>
    <property type="evidence" value="ECO:0007669"/>
    <property type="project" value="UniProtKB-KW"/>
</dbReference>
<evidence type="ECO:0000256" key="2">
    <source>
        <dbReference type="ARBA" id="ARBA00022649"/>
    </source>
</evidence>
<dbReference type="EC" id="3.1.-.-" evidence="8"/>
<keyword evidence="8" id="KW-0800">Toxin</keyword>
<feature type="binding site" evidence="8">
    <location>
        <position position="104"/>
    </location>
    <ligand>
        <name>Mg(2+)</name>
        <dbReference type="ChEBI" id="CHEBI:18420"/>
    </ligand>
</feature>
<dbReference type="SUPFAM" id="SSF88723">
    <property type="entry name" value="PIN domain-like"/>
    <property type="match status" value="1"/>
</dbReference>
<organism evidence="10 11">
    <name type="scientific">Nocardia neocaledoniensis</name>
    <dbReference type="NCBI Taxonomy" id="236511"/>
    <lineage>
        <taxon>Bacteria</taxon>
        <taxon>Bacillati</taxon>
        <taxon>Actinomycetota</taxon>
        <taxon>Actinomycetes</taxon>
        <taxon>Mycobacteriales</taxon>
        <taxon>Nocardiaceae</taxon>
        <taxon>Nocardia</taxon>
    </lineage>
</organism>
<comment type="cofactor">
    <cofactor evidence="1 8">
        <name>Mg(2+)</name>
        <dbReference type="ChEBI" id="CHEBI:18420"/>
    </cofactor>
</comment>
<evidence type="ECO:0000256" key="4">
    <source>
        <dbReference type="ARBA" id="ARBA00022723"/>
    </source>
</evidence>
<evidence type="ECO:0000313" key="10">
    <source>
        <dbReference type="EMBL" id="PWV77456.1"/>
    </source>
</evidence>
<protein>
    <recommendedName>
        <fullName evidence="8">Ribonuclease VapC</fullName>
        <shortName evidence="8">RNase VapC</shortName>
        <ecNumber evidence="8">3.1.-.-</ecNumber>
    </recommendedName>
    <alternativeName>
        <fullName evidence="8">Toxin VapC</fullName>
    </alternativeName>
</protein>
<dbReference type="PANTHER" id="PTHR33653:SF1">
    <property type="entry name" value="RIBONUCLEASE VAPC2"/>
    <property type="match status" value="1"/>
</dbReference>
<gene>
    <name evidence="8" type="primary">vapC</name>
    <name evidence="10" type="ORF">DFR69_10352</name>
</gene>
<dbReference type="Proteomes" id="UP000246410">
    <property type="component" value="Unassembled WGS sequence"/>
</dbReference>
<evidence type="ECO:0000256" key="3">
    <source>
        <dbReference type="ARBA" id="ARBA00022722"/>
    </source>
</evidence>
<dbReference type="AlphaFoldDB" id="A0A317NPZ7"/>
<dbReference type="GO" id="GO:0016787">
    <property type="term" value="F:hydrolase activity"/>
    <property type="evidence" value="ECO:0007669"/>
    <property type="project" value="UniProtKB-KW"/>
</dbReference>
<evidence type="ECO:0000256" key="6">
    <source>
        <dbReference type="ARBA" id="ARBA00022842"/>
    </source>
</evidence>
<dbReference type="PANTHER" id="PTHR33653">
    <property type="entry name" value="RIBONUCLEASE VAPC2"/>
    <property type="match status" value="1"/>
</dbReference>
<keyword evidence="2 8" id="KW-1277">Toxin-antitoxin system</keyword>
<dbReference type="GO" id="GO:0000287">
    <property type="term" value="F:magnesium ion binding"/>
    <property type="evidence" value="ECO:0007669"/>
    <property type="project" value="UniProtKB-UniRule"/>
</dbReference>
<comment type="similarity">
    <text evidence="7 8">Belongs to the PINc/VapC protein family.</text>
</comment>
<dbReference type="InterPro" id="IPR002716">
    <property type="entry name" value="PIN_dom"/>
</dbReference>
<evidence type="ECO:0000313" key="11">
    <source>
        <dbReference type="Proteomes" id="UP000246410"/>
    </source>
</evidence>
<proteinExistence type="inferred from homology"/>
<sequence length="137" mass="14811">MIVLDTNVISETMRKAPDARVIAWLDATPFRTLCLSAVTVAEIRYGLAAMPAGARRERMRDRFETRIMPLFAKRVLPFDVAEAAAYAELMAAARAMGIAIGRSDGYIAATAKAAGMSIATRDGAVRATGVHVIDPWE</sequence>
<accession>A0A317NPZ7</accession>
<evidence type="ECO:0000256" key="1">
    <source>
        <dbReference type="ARBA" id="ARBA00001946"/>
    </source>
</evidence>
<evidence type="ECO:0000259" key="9">
    <source>
        <dbReference type="Pfam" id="PF01850"/>
    </source>
</evidence>
<keyword evidence="3 8" id="KW-0540">Nuclease</keyword>
<dbReference type="GO" id="GO:0004540">
    <property type="term" value="F:RNA nuclease activity"/>
    <property type="evidence" value="ECO:0007669"/>
    <property type="project" value="InterPro"/>
</dbReference>
<keyword evidence="6 8" id="KW-0460">Magnesium</keyword>
<evidence type="ECO:0000256" key="5">
    <source>
        <dbReference type="ARBA" id="ARBA00022801"/>
    </source>
</evidence>
<evidence type="ECO:0000256" key="7">
    <source>
        <dbReference type="ARBA" id="ARBA00038093"/>
    </source>
</evidence>
<feature type="binding site" evidence="8">
    <location>
        <position position="5"/>
    </location>
    <ligand>
        <name>Mg(2+)</name>
        <dbReference type="ChEBI" id="CHEBI:18420"/>
    </ligand>
</feature>
<dbReference type="InterPro" id="IPR022907">
    <property type="entry name" value="VapC_family"/>
</dbReference>
<dbReference type="InterPro" id="IPR050556">
    <property type="entry name" value="Type_II_TA_system_RNase"/>
</dbReference>
<dbReference type="Gene3D" id="3.40.50.1010">
    <property type="entry name" value="5'-nuclease"/>
    <property type="match status" value="1"/>
</dbReference>
<dbReference type="EMBL" id="QGTL01000003">
    <property type="protein sequence ID" value="PWV77456.1"/>
    <property type="molecule type" value="Genomic_DNA"/>
</dbReference>
<dbReference type="RefSeq" id="WP_110036957.1">
    <property type="nucleotide sequence ID" value="NZ_QGTL01000003.1"/>
</dbReference>
<dbReference type="HAMAP" id="MF_00265">
    <property type="entry name" value="VapC_Nob1"/>
    <property type="match status" value="1"/>
</dbReference>
<dbReference type="InterPro" id="IPR029060">
    <property type="entry name" value="PIN-like_dom_sf"/>
</dbReference>
<comment type="caution">
    <text evidence="10">The sequence shown here is derived from an EMBL/GenBank/DDBJ whole genome shotgun (WGS) entry which is preliminary data.</text>
</comment>
<keyword evidence="4 8" id="KW-0479">Metal-binding</keyword>
<evidence type="ECO:0000256" key="8">
    <source>
        <dbReference type="HAMAP-Rule" id="MF_00265"/>
    </source>
</evidence>
<comment type="function">
    <text evidence="8">Toxic component of a toxin-antitoxin (TA) system. An RNase.</text>
</comment>
<keyword evidence="11" id="KW-1185">Reference proteome</keyword>
<feature type="domain" description="PIN" evidence="9">
    <location>
        <begin position="2"/>
        <end position="126"/>
    </location>
</feature>
<reference evidence="10 11" key="1">
    <citation type="submission" date="2018-05" db="EMBL/GenBank/DDBJ databases">
        <title>Genomic Encyclopedia of Type Strains, Phase IV (KMG-IV): sequencing the most valuable type-strain genomes for metagenomic binning, comparative biology and taxonomic classification.</title>
        <authorList>
            <person name="Goeker M."/>
        </authorList>
    </citation>
    <scope>NUCLEOTIDE SEQUENCE [LARGE SCALE GENOMIC DNA]</scope>
    <source>
        <strain evidence="10 11">DSM 44717</strain>
    </source>
</reference>
<dbReference type="Pfam" id="PF01850">
    <property type="entry name" value="PIN"/>
    <property type="match status" value="1"/>
</dbReference>